<gene>
    <name evidence="1" type="ORF">ACFO4R_01280</name>
</gene>
<organism evidence="1 2">
    <name type="scientific">Filifactor villosus</name>
    <dbReference type="NCBI Taxonomy" id="29374"/>
    <lineage>
        <taxon>Bacteria</taxon>
        <taxon>Bacillati</taxon>
        <taxon>Bacillota</taxon>
        <taxon>Clostridia</taxon>
        <taxon>Peptostreptococcales</taxon>
        <taxon>Filifactoraceae</taxon>
        <taxon>Filifactor</taxon>
    </lineage>
</organism>
<evidence type="ECO:0000313" key="2">
    <source>
        <dbReference type="Proteomes" id="UP001595916"/>
    </source>
</evidence>
<dbReference type="Proteomes" id="UP001595916">
    <property type="component" value="Unassembled WGS sequence"/>
</dbReference>
<sequence length="123" mass="14760">MVPREIDYSYPILFSDEKLQIKAYPIFTILAEKIESVLVKNVSNTRAGDFYDVYILSKQTPDLDRVQLKEALYRKAEERRSLICLKEKDKYLNDIEKSKELQEIWQNYRRKNSYAKNLTWEKS</sequence>
<accession>A0ABV9QIS2</accession>
<dbReference type="Pfam" id="PF08843">
    <property type="entry name" value="AbiEii"/>
    <property type="match status" value="1"/>
</dbReference>
<evidence type="ECO:0000313" key="1">
    <source>
        <dbReference type="EMBL" id="MFC4803703.1"/>
    </source>
</evidence>
<dbReference type="InterPro" id="IPR014942">
    <property type="entry name" value="AbiEii"/>
</dbReference>
<reference evidence="2" key="1">
    <citation type="journal article" date="2019" name="Int. J. Syst. Evol. Microbiol.">
        <title>The Global Catalogue of Microorganisms (GCM) 10K type strain sequencing project: providing services to taxonomists for standard genome sequencing and annotation.</title>
        <authorList>
            <consortium name="The Broad Institute Genomics Platform"/>
            <consortium name="The Broad Institute Genome Sequencing Center for Infectious Disease"/>
            <person name="Wu L."/>
            <person name="Ma J."/>
        </authorList>
    </citation>
    <scope>NUCLEOTIDE SEQUENCE [LARGE SCALE GENOMIC DNA]</scope>
    <source>
        <strain evidence="2">CCUG 46385</strain>
    </source>
</reference>
<protein>
    <submittedName>
        <fullName evidence="1">Nucleotidyl transferase AbiEii/AbiGii toxin family protein</fullName>
    </submittedName>
</protein>
<comment type="caution">
    <text evidence="1">The sequence shown here is derived from an EMBL/GenBank/DDBJ whole genome shotgun (WGS) entry which is preliminary data.</text>
</comment>
<dbReference type="GO" id="GO:0016740">
    <property type="term" value="F:transferase activity"/>
    <property type="evidence" value="ECO:0007669"/>
    <property type="project" value="UniProtKB-KW"/>
</dbReference>
<keyword evidence="2" id="KW-1185">Reference proteome</keyword>
<dbReference type="RefSeq" id="WP_379787213.1">
    <property type="nucleotide sequence ID" value="NZ_JBHSHL010000003.1"/>
</dbReference>
<keyword evidence="1" id="KW-0808">Transferase</keyword>
<proteinExistence type="predicted"/>
<name>A0ABV9QIS2_9FIRM</name>
<dbReference type="EMBL" id="JBHSHL010000003">
    <property type="protein sequence ID" value="MFC4803703.1"/>
    <property type="molecule type" value="Genomic_DNA"/>
</dbReference>